<accession>A0A2J6QA07</accession>
<dbReference type="PROSITE" id="PS50073">
    <property type="entry name" value="COPPER_FIST_2"/>
    <property type="match status" value="1"/>
</dbReference>
<dbReference type="GO" id="GO:0000978">
    <property type="term" value="F:RNA polymerase II cis-regulatory region sequence-specific DNA binding"/>
    <property type="evidence" value="ECO:0007669"/>
    <property type="project" value="TreeGrafter"/>
</dbReference>
<dbReference type="GO" id="GO:0005634">
    <property type="term" value="C:nucleus"/>
    <property type="evidence" value="ECO:0007669"/>
    <property type="project" value="UniProtKB-SubCell"/>
</dbReference>
<evidence type="ECO:0000259" key="9">
    <source>
        <dbReference type="PROSITE" id="PS50073"/>
    </source>
</evidence>
<dbReference type="InterPro" id="IPR001083">
    <property type="entry name" value="Cu_fist_DNA-bd_dom"/>
</dbReference>
<dbReference type="Proteomes" id="UP000235672">
    <property type="component" value="Unassembled WGS sequence"/>
</dbReference>
<feature type="compositionally biased region" description="Polar residues" evidence="8">
    <location>
        <begin position="450"/>
        <end position="470"/>
    </location>
</feature>
<evidence type="ECO:0000256" key="3">
    <source>
        <dbReference type="ARBA" id="ARBA00022833"/>
    </source>
</evidence>
<evidence type="ECO:0000256" key="4">
    <source>
        <dbReference type="ARBA" id="ARBA00023008"/>
    </source>
</evidence>
<sequence length="575" mass="61035">MPLINGMKMACEPCIRGHRSTKCTHANERLMVPVRKPGRPLSVCPHPPQQACGCGSVTAAIPRKQTCHCGSNTQAQSAAAQNGAPRPGKSRSPSFDQAGAPPMPPDVPSPTKVAFKVQKSSLKQSSGRKQSFDPANIDRMDMSQVNVLPFEQRSQTIPVSMANSYTIMGSPQDYGFVPQYANIQPQYSNIPMQPPPNQSGMNGNGIHASSTNGYTNGLNGNSGLEHLIESPLATPITYSSVDSTRFTNGGPFTSPETPTNGINGEIQAVSSGGSCCAPKQKNHSHTSSASSISDSEGTARRSCCSSKPEPKFKQENGGSILATPHMAPQILPQNGINGMPFSPGLYSQYRPQATVFTYPATYGSFQNPLQPSAWRESMRLNNYSQPPLPPGPLPFNAPLVPESLDTIHTCSCGDGCQCIGCAAHPYNDATQEYVRSAWASMNLERPASELYNNHQSPTNGNMSSQAPPVNTISSPTAHTPSSSTSGNDEEQTLSAADFFFVNYPFTSDGCGGDTQSCPCGDDCQCLGCTIHRQPAIPCGGEEESCPCGADCECIGCSMHGNSNGITVRDQTKRAL</sequence>
<dbReference type="PANTHER" id="PTHR28088">
    <property type="entry name" value="TRANSCRIPTIONAL ACTIVATOR HAA1-RELATED"/>
    <property type="match status" value="1"/>
</dbReference>
<dbReference type="PRINTS" id="PR00617">
    <property type="entry name" value="COPPERFIST"/>
</dbReference>
<dbReference type="PROSITE" id="PS01119">
    <property type="entry name" value="COPPER_FIST_1"/>
    <property type="match status" value="1"/>
</dbReference>
<dbReference type="GO" id="GO:0006878">
    <property type="term" value="P:intracellular copper ion homeostasis"/>
    <property type="evidence" value="ECO:0007669"/>
    <property type="project" value="TreeGrafter"/>
</dbReference>
<feature type="region of interest" description="Disordered" evidence="8">
    <location>
        <begin position="247"/>
        <end position="319"/>
    </location>
</feature>
<evidence type="ECO:0000256" key="7">
    <source>
        <dbReference type="ARBA" id="ARBA00023242"/>
    </source>
</evidence>
<dbReference type="EMBL" id="KZ613476">
    <property type="protein sequence ID" value="PMD23084.1"/>
    <property type="molecule type" value="Genomic_DNA"/>
</dbReference>
<feature type="region of interest" description="Disordered" evidence="8">
    <location>
        <begin position="450"/>
        <end position="490"/>
    </location>
</feature>
<dbReference type="SUPFAM" id="SSF57879">
    <property type="entry name" value="Zinc domain conserved in yeast copper-regulated transcription factors"/>
    <property type="match status" value="1"/>
</dbReference>
<keyword evidence="6" id="KW-0804">Transcription</keyword>
<evidence type="ECO:0000256" key="1">
    <source>
        <dbReference type="ARBA" id="ARBA00004123"/>
    </source>
</evidence>
<dbReference type="GO" id="GO:0045944">
    <property type="term" value="P:positive regulation of transcription by RNA polymerase II"/>
    <property type="evidence" value="ECO:0007669"/>
    <property type="project" value="TreeGrafter"/>
</dbReference>
<protein>
    <recommendedName>
        <fullName evidence="9">Copper-fist domain-containing protein</fullName>
    </recommendedName>
</protein>
<keyword evidence="3" id="KW-0862">Zinc</keyword>
<dbReference type="GO" id="GO:0006879">
    <property type="term" value="P:intracellular iron ion homeostasis"/>
    <property type="evidence" value="ECO:0007669"/>
    <property type="project" value="TreeGrafter"/>
</dbReference>
<keyword evidence="4" id="KW-0186">Copper</keyword>
<dbReference type="AlphaFoldDB" id="A0A2J6QA07"/>
<keyword evidence="11" id="KW-1185">Reference proteome</keyword>
<comment type="subcellular location">
    <subcellularLocation>
        <location evidence="1">Nucleus</location>
    </subcellularLocation>
</comment>
<dbReference type="Gene3D" id="3.90.430.10">
    <property type="entry name" value="Copper fist DNA-binding domain"/>
    <property type="match status" value="1"/>
</dbReference>
<dbReference type="FunFam" id="3.90.430.10:FF:000001">
    <property type="entry name" value="Copper fist DNA-binding protein"/>
    <property type="match status" value="1"/>
</dbReference>
<proteinExistence type="predicted"/>
<dbReference type="PANTHER" id="PTHR28088:SF9">
    <property type="entry name" value="TRANSCRIPTION FACTOR GRISEA, PUTATIVE (AFU_ORTHOLOGUE AFUA_1G13190)-RELATED"/>
    <property type="match status" value="1"/>
</dbReference>
<dbReference type="OrthoDB" id="5600085at2759"/>
<dbReference type="InterPro" id="IPR051763">
    <property type="entry name" value="Copper_Homeo_Regul"/>
</dbReference>
<reference evidence="10 11" key="1">
    <citation type="submission" date="2016-05" db="EMBL/GenBank/DDBJ databases">
        <title>A degradative enzymes factory behind the ericoid mycorrhizal symbiosis.</title>
        <authorList>
            <consortium name="DOE Joint Genome Institute"/>
            <person name="Martino E."/>
            <person name="Morin E."/>
            <person name="Grelet G."/>
            <person name="Kuo A."/>
            <person name="Kohler A."/>
            <person name="Daghino S."/>
            <person name="Barry K."/>
            <person name="Choi C."/>
            <person name="Cichocki N."/>
            <person name="Clum A."/>
            <person name="Copeland A."/>
            <person name="Hainaut M."/>
            <person name="Haridas S."/>
            <person name="Labutti K."/>
            <person name="Lindquist E."/>
            <person name="Lipzen A."/>
            <person name="Khouja H.-R."/>
            <person name="Murat C."/>
            <person name="Ohm R."/>
            <person name="Olson A."/>
            <person name="Spatafora J."/>
            <person name="Veneault-Fourrey C."/>
            <person name="Henrissat B."/>
            <person name="Grigoriev I."/>
            <person name="Martin F."/>
            <person name="Perotto S."/>
        </authorList>
    </citation>
    <scope>NUCLEOTIDE SEQUENCE [LARGE SCALE GENOMIC DNA]</scope>
    <source>
        <strain evidence="10 11">UAMH 7357</strain>
    </source>
</reference>
<dbReference type="GO" id="GO:0005507">
    <property type="term" value="F:copper ion binding"/>
    <property type="evidence" value="ECO:0007669"/>
    <property type="project" value="InterPro"/>
</dbReference>
<dbReference type="Pfam" id="PF00649">
    <property type="entry name" value="Copper-fist"/>
    <property type="match status" value="1"/>
</dbReference>
<evidence type="ECO:0000256" key="6">
    <source>
        <dbReference type="ARBA" id="ARBA00023163"/>
    </source>
</evidence>
<feature type="compositionally biased region" description="Low complexity" evidence="8">
    <location>
        <begin position="471"/>
        <end position="485"/>
    </location>
</feature>
<evidence type="ECO:0000256" key="8">
    <source>
        <dbReference type="SAM" id="MobiDB-lite"/>
    </source>
</evidence>
<gene>
    <name evidence="10" type="ORF">NA56DRAFT_86893</name>
</gene>
<feature type="compositionally biased region" description="Polar residues" evidence="8">
    <location>
        <begin position="247"/>
        <end position="273"/>
    </location>
</feature>
<evidence type="ECO:0000256" key="5">
    <source>
        <dbReference type="ARBA" id="ARBA00023015"/>
    </source>
</evidence>
<evidence type="ECO:0000313" key="11">
    <source>
        <dbReference type="Proteomes" id="UP000235672"/>
    </source>
</evidence>
<keyword evidence="5" id="KW-0805">Transcription regulation</keyword>
<feature type="compositionally biased region" description="Low complexity" evidence="8">
    <location>
        <begin position="285"/>
        <end position="295"/>
    </location>
</feature>
<keyword evidence="2" id="KW-0479">Metal-binding</keyword>
<evidence type="ECO:0000256" key="2">
    <source>
        <dbReference type="ARBA" id="ARBA00022723"/>
    </source>
</evidence>
<organism evidence="10 11">
    <name type="scientific">Hyaloscypha hepaticicola</name>
    <dbReference type="NCBI Taxonomy" id="2082293"/>
    <lineage>
        <taxon>Eukaryota</taxon>
        <taxon>Fungi</taxon>
        <taxon>Dikarya</taxon>
        <taxon>Ascomycota</taxon>
        <taxon>Pezizomycotina</taxon>
        <taxon>Leotiomycetes</taxon>
        <taxon>Helotiales</taxon>
        <taxon>Hyaloscyphaceae</taxon>
        <taxon>Hyaloscypha</taxon>
    </lineage>
</organism>
<name>A0A2J6QA07_9HELO</name>
<dbReference type="SMART" id="SM01090">
    <property type="entry name" value="Copper-fist"/>
    <property type="match status" value="1"/>
</dbReference>
<keyword evidence="7" id="KW-0539">Nucleus</keyword>
<dbReference type="GO" id="GO:0000981">
    <property type="term" value="F:DNA-binding transcription factor activity, RNA polymerase II-specific"/>
    <property type="evidence" value="ECO:0007669"/>
    <property type="project" value="TreeGrafter"/>
</dbReference>
<dbReference type="InterPro" id="IPR036395">
    <property type="entry name" value="Cu_fist_DNA-bd_dom_sf"/>
</dbReference>
<dbReference type="STRING" id="1745343.A0A2J6QA07"/>
<feature type="domain" description="Copper-fist" evidence="9">
    <location>
        <begin position="1"/>
        <end position="41"/>
    </location>
</feature>
<dbReference type="SMART" id="SM00412">
    <property type="entry name" value="Cu_FIST"/>
    <property type="match status" value="1"/>
</dbReference>
<evidence type="ECO:0000313" key="10">
    <source>
        <dbReference type="EMBL" id="PMD23084.1"/>
    </source>
</evidence>
<feature type="compositionally biased region" description="Polar residues" evidence="8">
    <location>
        <begin position="118"/>
        <end position="129"/>
    </location>
</feature>
<feature type="region of interest" description="Disordered" evidence="8">
    <location>
        <begin position="78"/>
        <end position="138"/>
    </location>
</feature>